<dbReference type="GeneID" id="17262296"/>
<evidence type="ECO:0000256" key="1">
    <source>
        <dbReference type="SAM" id="SignalP"/>
    </source>
</evidence>
<proteinExistence type="predicted"/>
<keyword evidence="3" id="KW-1185">Reference proteome</keyword>
<protein>
    <submittedName>
        <fullName evidence="2">Uncharacterized protein</fullName>
    </submittedName>
</protein>
<dbReference type="KEGG" id="ehx:EMIHUDRAFT_202655"/>
<dbReference type="RefSeq" id="XP_005768584.1">
    <property type="nucleotide sequence ID" value="XM_005768527.1"/>
</dbReference>
<dbReference type="EnsemblProtists" id="EOD16155">
    <property type="protein sequence ID" value="EOD16155"/>
    <property type="gene ID" value="EMIHUDRAFT_245284"/>
</dbReference>
<name>A0A0D3IY20_EMIH1</name>
<reference evidence="2" key="2">
    <citation type="submission" date="2024-10" db="UniProtKB">
        <authorList>
            <consortium name="EnsemblProtists"/>
        </authorList>
    </citation>
    <scope>IDENTIFICATION</scope>
</reference>
<dbReference type="KEGG" id="ehx:EMIHUDRAFT_245284"/>
<feature type="chain" id="PRO_5044053526" evidence="1">
    <location>
        <begin position="23"/>
        <end position="232"/>
    </location>
</feature>
<keyword evidence="1" id="KW-0732">Signal</keyword>
<dbReference type="Proteomes" id="UP000013827">
    <property type="component" value="Unassembled WGS sequence"/>
</dbReference>
<sequence>MSPLVTRSAALLLLITCKPCPSLRVGTPISRPFVGVRSSPQLSDAGCVNLEEAGGGRVLPCFVAGTVDVEGTTYAALYPANAPATLATQSEGTLEPLDPAFETTLLPAAKAACRAVGAELHDTPVVLTASGEAVERDYELIEDAAPSFDGSDDEDMVVLADFVHEGKTIFVLRMLDPVYVVGRCGPDGSYTVPSDEEMESVGDVVEDLVGEIEDALDAEEDMAEDAPDTLAP</sequence>
<dbReference type="AlphaFoldDB" id="A0A0D3IY20"/>
<reference evidence="3" key="1">
    <citation type="journal article" date="2013" name="Nature">
        <title>Pan genome of the phytoplankton Emiliania underpins its global distribution.</title>
        <authorList>
            <person name="Read B.A."/>
            <person name="Kegel J."/>
            <person name="Klute M.J."/>
            <person name="Kuo A."/>
            <person name="Lefebvre S.C."/>
            <person name="Maumus F."/>
            <person name="Mayer C."/>
            <person name="Miller J."/>
            <person name="Monier A."/>
            <person name="Salamov A."/>
            <person name="Young J."/>
            <person name="Aguilar M."/>
            <person name="Claverie J.M."/>
            <person name="Frickenhaus S."/>
            <person name="Gonzalez K."/>
            <person name="Herman E.K."/>
            <person name="Lin Y.C."/>
            <person name="Napier J."/>
            <person name="Ogata H."/>
            <person name="Sarno A.F."/>
            <person name="Shmutz J."/>
            <person name="Schroeder D."/>
            <person name="de Vargas C."/>
            <person name="Verret F."/>
            <person name="von Dassow P."/>
            <person name="Valentin K."/>
            <person name="Van de Peer Y."/>
            <person name="Wheeler G."/>
            <person name="Dacks J.B."/>
            <person name="Delwiche C.F."/>
            <person name="Dyhrman S.T."/>
            <person name="Glockner G."/>
            <person name="John U."/>
            <person name="Richards T."/>
            <person name="Worden A.Z."/>
            <person name="Zhang X."/>
            <person name="Grigoriev I.V."/>
            <person name="Allen A.E."/>
            <person name="Bidle K."/>
            <person name="Borodovsky M."/>
            <person name="Bowler C."/>
            <person name="Brownlee C."/>
            <person name="Cock J.M."/>
            <person name="Elias M."/>
            <person name="Gladyshev V.N."/>
            <person name="Groth M."/>
            <person name="Guda C."/>
            <person name="Hadaegh A."/>
            <person name="Iglesias-Rodriguez M.D."/>
            <person name="Jenkins J."/>
            <person name="Jones B.M."/>
            <person name="Lawson T."/>
            <person name="Leese F."/>
            <person name="Lindquist E."/>
            <person name="Lobanov A."/>
            <person name="Lomsadze A."/>
            <person name="Malik S.B."/>
            <person name="Marsh M.E."/>
            <person name="Mackinder L."/>
            <person name="Mock T."/>
            <person name="Mueller-Roeber B."/>
            <person name="Pagarete A."/>
            <person name="Parker M."/>
            <person name="Probert I."/>
            <person name="Quesneville H."/>
            <person name="Raines C."/>
            <person name="Rensing S.A."/>
            <person name="Riano-Pachon D.M."/>
            <person name="Richier S."/>
            <person name="Rokitta S."/>
            <person name="Shiraiwa Y."/>
            <person name="Soanes D.M."/>
            <person name="van der Giezen M."/>
            <person name="Wahlund T.M."/>
            <person name="Williams B."/>
            <person name="Wilson W."/>
            <person name="Wolfe G."/>
            <person name="Wurch L.L."/>
        </authorList>
    </citation>
    <scope>NUCLEOTIDE SEQUENCE</scope>
</reference>
<dbReference type="Pfam" id="PF12527">
    <property type="entry name" value="DUF3727"/>
    <property type="match status" value="1"/>
</dbReference>
<organism evidence="2 3">
    <name type="scientific">Emiliania huxleyi (strain CCMP1516)</name>
    <dbReference type="NCBI Taxonomy" id="280463"/>
    <lineage>
        <taxon>Eukaryota</taxon>
        <taxon>Haptista</taxon>
        <taxon>Haptophyta</taxon>
        <taxon>Prymnesiophyceae</taxon>
        <taxon>Isochrysidales</taxon>
        <taxon>Noelaerhabdaceae</taxon>
        <taxon>Emiliania</taxon>
    </lineage>
</organism>
<dbReference type="PaxDb" id="2903-EOD16155"/>
<dbReference type="RefSeq" id="XP_005784508.1">
    <property type="nucleotide sequence ID" value="XM_005784451.1"/>
</dbReference>
<dbReference type="HOGENOM" id="CLU_1196749_0_0_1"/>
<accession>A0A0D3IY20</accession>
<evidence type="ECO:0000313" key="3">
    <source>
        <dbReference type="Proteomes" id="UP000013827"/>
    </source>
</evidence>
<dbReference type="EnsemblProtists" id="EOD32079">
    <property type="protein sequence ID" value="EOD32079"/>
    <property type="gene ID" value="EMIHUDRAFT_202655"/>
</dbReference>
<dbReference type="GeneID" id="17277351"/>
<feature type="signal peptide" evidence="1">
    <location>
        <begin position="1"/>
        <end position="22"/>
    </location>
</feature>
<evidence type="ECO:0000313" key="2">
    <source>
        <dbReference type="EnsemblProtists" id="EOD16155"/>
    </source>
</evidence>
<dbReference type="InterPro" id="IPR022203">
    <property type="entry name" value="DUF3727"/>
</dbReference>